<protein>
    <submittedName>
        <fullName evidence="3">Glucosamine-6-phosphate deaminase</fullName>
    </submittedName>
</protein>
<accession>A0A6A0B8A9</accession>
<dbReference type="GO" id="GO:0005975">
    <property type="term" value="P:carbohydrate metabolic process"/>
    <property type="evidence" value="ECO:0007669"/>
    <property type="project" value="InterPro"/>
</dbReference>
<evidence type="ECO:0000256" key="1">
    <source>
        <dbReference type="ARBA" id="ARBA00023277"/>
    </source>
</evidence>
<reference evidence="3 4" key="1">
    <citation type="submission" date="2020-02" db="EMBL/GenBank/DDBJ databases">
        <title>Draft genome sequence of Lactococcus sp. Hs30E4-3.</title>
        <authorList>
            <person name="Noda S."/>
            <person name="Yuki M."/>
            <person name="Ohkuma M."/>
        </authorList>
    </citation>
    <scope>NUCLEOTIDE SEQUENCE [LARGE SCALE GENOMIC DNA]</scope>
    <source>
        <strain evidence="3 4">Hs30E4-3</strain>
    </source>
</reference>
<organism evidence="3 4">
    <name type="scientific">Pseudolactococcus hodotermopsidis</name>
    <dbReference type="NCBI Taxonomy" id="2709157"/>
    <lineage>
        <taxon>Bacteria</taxon>
        <taxon>Bacillati</taxon>
        <taxon>Bacillota</taxon>
        <taxon>Bacilli</taxon>
        <taxon>Lactobacillales</taxon>
        <taxon>Streptococcaceae</taxon>
        <taxon>Pseudolactococcus</taxon>
    </lineage>
</organism>
<dbReference type="AlphaFoldDB" id="A0A6A0B8A9"/>
<dbReference type="NCBIfam" id="NF009022">
    <property type="entry name" value="PRK12358.1"/>
    <property type="match status" value="1"/>
</dbReference>
<name>A0A6A0B8A9_9LACT</name>
<dbReference type="InterPro" id="IPR052960">
    <property type="entry name" value="GlcN6P_deaminase-like"/>
</dbReference>
<evidence type="ECO:0000313" key="4">
    <source>
        <dbReference type="Proteomes" id="UP000480303"/>
    </source>
</evidence>
<gene>
    <name evidence="3" type="primary">yieK</name>
    <name evidence="3" type="ORF">Hs30E_01600</name>
</gene>
<dbReference type="GO" id="GO:0006044">
    <property type="term" value="P:N-acetylglucosamine metabolic process"/>
    <property type="evidence" value="ECO:0007669"/>
    <property type="project" value="InterPro"/>
</dbReference>
<dbReference type="GO" id="GO:0004342">
    <property type="term" value="F:glucosamine-6-phosphate deaminase activity"/>
    <property type="evidence" value="ECO:0007669"/>
    <property type="project" value="InterPro"/>
</dbReference>
<keyword evidence="1" id="KW-0119">Carbohydrate metabolism</keyword>
<comment type="caution">
    <text evidence="3">The sequence shown here is derived from an EMBL/GenBank/DDBJ whole genome shotgun (WGS) entry which is preliminary data.</text>
</comment>
<evidence type="ECO:0000259" key="2">
    <source>
        <dbReference type="Pfam" id="PF01182"/>
    </source>
</evidence>
<proteinExistence type="predicted"/>
<dbReference type="Proteomes" id="UP000480303">
    <property type="component" value="Unassembled WGS sequence"/>
</dbReference>
<sequence>MKLIIAKDFDEMSALGATEVISYLQKDKRVNLAITAGSTPTGVYEKLTPFVKNRPEFSNAHYYNFDEVPFKTKDGYGVTMGNLDRLFFTPAEISAENIHVLDENNYQEQDARLAADGGLDLIMLGLGGDGHFCGNLPNTTKFGDLTSSVAVDATPNMHDILLSEVGGDERNVPDYYVTMGPRSVMAARKILLLVNGKHKAEILKRVLEGPVTEDVPSTILTLHPNLLIIADEEAASLLAK</sequence>
<dbReference type="SUPFAM" id="SSF100950">
    <property type="entry name" value="NagB/RpiA/CoA transferase-like"/>
    <property type="match status" value="1"/>
</dbReference>
<dbReference type="PANTHER" id="PTHR42892:SF1">
    <property type="entry name" value="GLUCOSAMINE-6-PHOSPHATE ISOMERASE"/>
    <property type="match status" value="1"/>
</dbReference>
<dbReference type="InterPro" id="IPR037171">
    <property type="entry name" value="NagB/RpiA_transferase-like"/>
</dbReference>
<dbReference type="EMBL" id="BLLI01000002">
    <property type="protein sequence ID" value="GFH41609.1"/>
    <property type="molecule type" value="Genomic_DNA"/>
</dbReference>
<dbReference type="RefSeq" id="WP_172207250.1">
    <property type="nucleotide sequence ID" value="NZ_BLLI01000002.1"/>
</dbReference>
<dbReference type="PANTHER" id="PTHR42892">
    <property type="entry name" value="GLUCOSAMINE-6-PHOSPHATE DEAMINASE-LIKE PROTEIN BT_0258-RELATED"/>
    <property type="match status" value="1"/>
</dbReference>
<dbReference type="CDD" id="cd01399">
    <property type="entry name" value="GlcN6P_deaminase"/>
    <property type="match status" value="1"/>
</dbReference>
<dbReference type="PROSITE" id="PS01161">
    <property type="entry name" value="GLC_GALNAC_ISOMERASE"/>
    <property type="match status" value="1"/>
</dbReference>
<keyword evidence="4" id="KW-1185">Reference proteome</keyword>
<dbReference type="InterPro" id="IPR018321">
    <property type="entry name" value="Glucosamine6P_isomerase_CS"/>
</dbReference>
<dbReference type="Pfam" id="PF01182">
    <property type="entry name" value="Glucosamine_iso"/>
    <property type="match status" value="1"/>
</dbReference>
<feature type="domain" description="Glucosamine/galactosamine-6-phosphate isomerase" evidence="2">
    <location>
        <begin position="18"/>
        <end position="220"/>
    </location>
</feature>
<evidence type="ECO:0000313" key="3">
    <source>
        <dbReference type="EMBL" id="GFH41609.1"/>
    </source>
</evidence>
<dbReference type="Gene3D" id="3.40.50.1360">
    <property type="match status" value="1"/>
</dbReference>
<dbReference type="InterPro" id="IPR004547">
    <property type="entry name" value="Glucosamine6P_isomerase"/>
</dbReference>
<dbReference type="InterPro" id="IPR006148">
    <property type="entry name" value="Glc/Gal-6P_isomerase"/>
</dbReference>